<dbReference type="SUPFAM" id="SSF89360">
    <property type="entry name" value="HesB-like domain"/>
    <property type="match status" value="1"/>
</dbReference>
<dbReference type="InterPro" id="IPR035903">
    <property type="entry name" value="HesB-like_dom_sf"/>
</dbReference>
<gene>
    <name evidence="2" type="ORF">COF81_26825</name>
</gene>
<reference evidence="2 3" key="1">
    <citation type="submission" date="2017-09" db="EMBL/GenBank/DDBJ databases">
        <title>Large-scale bioinformatics analysis of Bacillus genomes uncovers conserved roles of natural products in bacterial physiology.</title>
        <authorList>
            <consortium name="Agbiome Team Llc"/>
            <person name="Bleich R.M."/>
            <person name="Grubbs K.J."/>
            <person name="Santa Maria K.C."/>
            <person name="Allen S.E."/>
            <person name="Farag S."/>
            <person name="Shank E.A."/>
            <person name="Bowers A."/>
        </authorList>
    </citation>
    <scope>NUCLEOTIDE SEQUENCE [LARGE SCALE GENOMIC DNA]</scope>
    <source>
        <strain evidence="2 3">AFS037265</strain>
    </source>
</reference>
<comment type="similarity">
    <text evidence="1">Belongs to the HesB/IscA family.</text>
</comment>
<dbReference type="AlphaFoldDB" id="A0ABD6T1D6"/>
<comment type="caution">
    <text evidence="2">The sequence shown here is derived from an EMBL/GenBank/DDBJ whole genome shotgun (WGS) entry which is preliminary data.</text>
</comment>
<dbReference type="PIRSF" id="PIRSF034852">
    <property type="entry name" value="UCP034852"/>
    <property type="match status" value="1"/>
</dbReference>
<sequence>MELKISKQAVNWFKDEIGVKEGDVIRFYAQFYGSSPVQDGYSLAFSKDNPIDKVVSTELDGIEFFVEESDLWFFDGHNLHVEYDEQEDFLDYKYIKPDSGAKNTR</sequence>
<organism evidence="2 3">
    <name type="scientific">Bacillus pseudomycoides</name>
    <dbReference type="NCBI Taxonomy" id="64104"/>
    <lineage>
        <taxon>Bacteria</taxon>
        <taxon>Bacillati</taxon>
        <taxon>Bacillota</taxon>
        <taxon>Bacilli</taxon>
        <taxon>Bacillales</taxon>
        <taxon>Bacillaceae</taxon>
        <taxon>Bacillus</taxon>
        <taxon>Bacillus cereus group</taxon>
    </lineage>
</organism>
<evidence type="ECO:0000313" key="2">
    <source>
        <dbReference type="EMBL" id="PHE87734.1"/>
    </source>
</evidence>
<proteinExistence type="inferred from homology"/>
<dbReference type="RefSeq" id="WP_098803347.1">
    <property type="nucleotide sequence ID" value="NZ_NUTL01000160.1"/>
</dbReference>
<accession>A0ABD6T1D6</accession>
<dbReference type="EMBL" id="NUTL01000160">
    <property type="protein sequence ID" value="PHE87734.1"/>
    <property type="molecule type" value="Genomic_DNA"/>
</dbReference>
<protein>
    <submittedName>
        <fullName evidence="2">HesB/YadR/YfhF family protein</fullName>
    </submittedName>
</protein>
<name>A0ABD6T1D6_9BACI</name>
<dbReference type="InterPro" id="IPR008326">
    <property type="entry name" value="PdhI-like"/>
</dbReference>
<evidence type="ECO:0000256" key="1">
    <source>
        <dbReference type="ARBA" id="ARBA00006718"/>
    </source>
</evidence>
<dbReference type="Proteomes" id="UP000221918">
    <property type="component" value="Unassembled WGS sequence"/>
</dbReference>
<evidence type="ECO:0000313" key="3">
    <source>
        <dbReference type="Proteomes" id="UP000221918"/>
    </source>
</evidence>